<dbReference type="Gene3D" id="3.40.50.700">
    <property type="entry name" value="NADH:ubiquinone oxidoreductase-like, 20kDa subunit"/>
    <property type="match status" value="1"/>
</dbReference>
<evidence type="ECO:0000259" key="20">
    <source>
        <dbReference type="Pfam" id="PF14720"/>
    </source>
</evidence>
<keyword evidence="11" id="KW-0560">Oxidoreductase</keyword>
<feature type="binding site" evidence="17">
    <location>
        <position position="240"/>
    </location>
    <ligand>
        <name>[3Fe-4S] cluster</name>
        <dbReference type="ChEBI" id="CHEBI:21137"/>
    </ligand>
</feature>
<dbReference type="EC" id="1.12.99.6" evidence="6"/>
<dbReference type="RefSeq" id="WP_089958110.1">
    <property type="nucleotide sequence ID" value="NZ_FNAV01000005.1"/>
</dbReference>
<dbReference type="GO" id="GO:0044569">
    <property type="term" value="C:[Ni-Fe] hydrogenase complex"/>
    <property type="evidence" value="ECO:0007669"/>
    <property type="project" value="TreeGrafter"/>
</dbReference>
<evidence type="ECO:0000256" key="3">
    <source>
        <dbReference type="ARBA" id="ARBA00004196"/>
    </source>
</evidence>
<keyword evidence="7" id="KW-1003">Cell membrane</keyword>
<evidence type="ECO:0000256" key="8">
    <source>
        <dbReference type="ARBA" id="ARBA00022485"/>
    </source>
</evidence>
<keyword evidence="8 17" id="KW-0004">4Fe-4S</keyword>
<feature type="region of interest" description="Disordered" evidence="18">
    <location>
        <begin position="307"/>
        <end position="329"/>
    </location>
</feature>
<keyword evidence="22" id="KW-1185">Reference proteome</keyword>
<comment type="similarity">
    <text evidence="4">Belongs to the [NiFe]/[NiFeSe] hydrogenase small subunit family.</text>
</comment>
<dbReference type="Proteomes" id="UP000198994">
    <property type="component" value="Unassembled WGS sequence"/>
</dbReference>
<dbReference type="Pfam" id="PF14720">
    <property type="entry name" value="NiFe_hyd_SSU_C"/>
    <property type="match status" value="1"/>
</dbReference>
<dbReference type="GO" id="GO:0051538">
    <property type="term" value="F:3 iron, 4 sulfur cluster binding"/>
    <property type="evidence" value="ECO:0007669"/>
    <property type="project" value="UniProtKB-KW"/>
</dbReference>
<evidence type="ECO:0000256" key="11">
    <source>
        <dbReference type="ARBA" id="ARBA00023002"/>
    </source>
</evidence>
<feature type="binding site" evidence="17">
    <location>
        <position position="201"/>
    </location>
    <ligand>
        <name>[4Fe-4S] cluster</name>
        <dbReference type="ChEBI" id="CHEBI:49883"/>
        <label>2</label>
    </ligand>
</feature>
<dbReference type="GO" id="GO:0046872">
    <property type="term" value="F:metal ion binding"/>
    <property type="evidence" value="ECO:0007669"/>
    <property type="project" value="UniProtKB-KW"/>
</dbReference>
<evidence type="ECO:0000256" key="13">
    <source>
        <dbReference type="ARBA" id="ARBA00023014"/>
    </source>
</evidence>
<feature type="binding site" evidence="17">
    <location>
        <position position="11"/>
    </location>
    <ligand>
        <name>[4Fe-4S] cluster</name>
        <dbReference type="ChEBI" id="CHEBI:49883"/>
        <label>1</label>
    </ligand>
</feature>
<dbReference type="InterPro" id="IPR037148">
    <property type="entry name" value="NiFe-Hase_small_C_sf"/>
</dbReference>
<dbReference type="Pfam" id="PF01058">
    <property type="entry name" value="Oxidored_q6"/>
    <property type="match status" value="1"/>
</dbReference>
<feature type="binding site" evidence="17">
    <location>
        <position position="231"/>
    </location>
    <ligand>
        <name>[4Fe-4S] cluster</name>
        <dbReference type="ChEBI" id="CHEBI:49883"/>
        <label>2</label>
    </ligand>
</feature>
<dbReference type="GO" id="GO:0030313">
    <property type="term" value="C:cell envelope"/>
    <property type="evidence" value="ECO:0007669"/>
    <property type="project" value="UniProtKB-SubCell"/>
</dbReference>
<protein>
    <recommendedName>
        <fullName evidence="6">hydrogenase (acceptor)</fullName>
        <ecNumber evidence="6">1.12.99.6</ecNumber>
    </recommendedName>
</protein>
<evidence type="ECO:0000256" key="7">
    <source>
        <dbReference type="ARBA" id="ARBA00022475"/>
    </source>
</evidence>
<evidence type="ECO:0000256" key="15">
    <source>
        <dbReference type="ARBA" id="ARBA00023291"/>
    </source>
</evidence>
<feature type="domain" description="NADH:ubiquinone oxidoreductase-like 20kDa subunit" evidence="19">
    <location>
        <begin position="11"/>
        <end position="176"/>
    </location>
</feature>
<comment type="cofactor">
    <cofactor evidence="1">
        <name>[3Fe-4S] cluster</name>
        <dbReference type="ChEBI" id="CHEBI:21137"/>
    </cofactor>
</comment>
<dbReference type="GO" id="GO:0033748">
    <property type="term" value="F:hydrogenase (acceptor) activity"/>
    <property type="evidence" value="ECO:0007669"/>
    <property type="project" value="UniProtKB-EC"/>
</dbReference>
<keyword evidence="12 17" id="KW-0408">Iron</keyword>
<feature type="binding site" evidence="17">
    <location>
        <position position="258"/>
    </location>
    <ligand>
        <name>[3Fe-4S] cluster</name>
        <dbReference type="ChEBI" id="CHEBI:21137"/>
    </ligand>
</feature>
<feature type="binding site" evidence="17">
    <location>
        <position position="204"/>
    </location>
    <ligand>
        <name>[4Fe-4S] cluster</name>
        <dbReference type="ChEBI" id="CHEBI:49883"/>
        <label>2</label>
    </ligand>
</feature>
<feature type="binding site" evidence="17">
    <location>
        <position position="162"/>
    </location>
    <ligand>
        <name>[4Fe-4S] cluster</name>
        <dbReference type="ChEBI" id="CHEBI:49883"/>
        <label>1</label>
    </ligand>
</feature>
<feature type="binding site" evidence="17">
    <location>
        <position position="261"/>
    </location>
    <ligand>
        <name>[3Fe-4S] cluster</name>
        <dbReference type="ChEBI" id="CHEBI:21137"/>
    </ligand>
</feature>
<dbReference type="PANTHER" id="PTHR30013">
    <property type="entry name" value="NIFE / NIFESE HYDROGENASE SMALL SUBUNIT FAMILY MEMBER"/>
    <property type="match status" value="1"/>
</dbReference>
<keyword evidence="10" id="KW-0732">Signal</keyword>
<comment type="cofactor">
    <cofactor evidence="2">
        <name>[4Fe-4S] cluster</name>
        <dbReference type="ChEBI" id="CHEBI:49883"/>
    </cofactor>
</comment>
<evidence type="ECO:0000313" key="22">
    <source>
        <dbReference type="Proteomes" id="UP000198994"/>
    </source>
</evidence>
<dbReference type="InterPro" id="IPR006137">
    <property type="entry name" value="NADH_UbQ_OxRdtase-like_20kDa"/>
</dbReference>
<reference evidence="22" key="1">
    <citation type="submission" date="2016-10" db="EMBL/GenBank/DDBJ databases">
        <authorList>
            <person name="Varghese N."/>
            <person name="Submissions S."/>
        </authorList>
    </citation>
    <scope>NUCLEOTIDE SEQUENCE [LARGE SCALE GENOMIC DNA]</scope>
    <source>
        <strain evidence="22">DSM 10146</strain>
    </source>
</reference>
<proteinExistence type="inferred from homology"/>
<dbReference type="InterPro" id="IPR037024">
    <property type="entry name" value="NiFe_Hase_small_N_sf"/>
</dbReference>
<comment type="catalytic activity">
    <reaction evidence="16">
        <text>H2 + A = AH2</text>
        <dbReference type="Rhea" id="RHEA:12116"/>
        <dbReference type="ChEBI" id="CHEBI:13193"/>
        <dbReference type="ChEBI" id="CHEBI:17499"/>
        <dbReference type="ChEBI" id="CHEBI:18276"/>
        <dbReference type="EC" id="1.12.99.6"/>
    </reaction>
</comment>
<evidence type="ECO:0000256" key="2">
    <source>
        <dbReference type="ARBA" id="ARBA00001966"/>
    </source>
</evidence>
<dbReference type="STRING" id="282683.SAMN04488105_105165"/>
<evidence type="ECO:0000256" key="17">
    <source>
        <dbReference type="PIRSR" id="PIRSR000310-1"/>
    </source>
</evidence>
<dbReference type="GO" id="GO:0009375">
    <property type="term" value="C:ferredoxin hydrogenase complex"/>
    <property type="evidence" value="ECO:0007669"/>
    <property type="project" value="InterPro"/>
</dbReference>
<keyword evidence="9 17" id="KW-0479">Metal-binding</keyword>
<dbReference type="InterPro" id="IPR027394">
    <property type="entry name" value="Cytochrome-c3_hydrogenase_C"/>
</dbReference>
<evidence type="ECO:0000256" key="18">
    <source>
        <dbReference type="SAM" id="MobiDB-lite"/>
    </source>
</evidence>
<feature type="binding site" evidence="17">
    <location>
        <position position="14"/>
    </location>
    <ligand>
        <name>[4Fe-4S] cluster</name>
        <dbReference type="ChEBI" id="CHEBI:49883"/>
        <label>1</label>
    </ligand>
</feature>
<dbReference type="GO" id="GO:0008901">
    <property type="term" value="F:ferredoxin hydrogenase activity"/>
    <property type="evidence" value="ECO:0007669"/>
    <property type="project" value="InterPro"/>
</dbReference>
<dbReference type="GO" id="GO:0016020">
    <property type="term" value="C:membrane"/>
    <property type="evidence" value="ECO:0007669"/>
    <property type="project" value="TreeGrafter"/>
</dbReference>
<sequence>MKILWLQSAGCGGCTMSLLCAENPNVLDTLGDAGIEFLWHPSLSVETGDEVTDLLSAVERGEIALDVLCLEGSVVTGPRGTGRFHMLAGTGRPMLDWVRALAPRAGDVVAVGTCAAYGGMTAAGGNPSGAVGLQYDGRSKGAALDEGFTSRSGLPVINIAGCPTHPSWVTETLLMLAGGALGAADLDGFGRPRFYADHLVHHGCTKNEYYEYKASARTLCEIGCMMEHLGCVGTQAVGDCNIRPWNGEGSCTRGNYPCIACTAPEFEEPGHVFTETPTIAGIPVGLPSDMPKAWFMALASLSKAATPKRIDTNAHSDRIRVAPSPKGRK</sequence>
<keyword evidence="15 17" id="KW-0003">3Fe-4S</keyword>
<dbReference type="GO" id="GO:0009055">
    <property type="term" value="F:electron transfer activity"/>
    <property type="evidence" value="ECO:0007669"/>
    <property type="project" value="TreeGrafter"/>
</dbReference>
<dbReference type="InterPro" id="IPR001821">
    <property type="entry name" value="NiFe_hydrogenase_ssu"/>
</dbReference>
<feature type="domain" description="Cytochrome-c3 hydrogenase C-terminal" evidence="20">
    <location>
        <begin position="198"/>
        <end position="273"/>
    </location>
</feature>
<evidence type="ECO:0000256" key="6">
    <source>
        <dbReference type="ARBA" id="ARBA00012082"/>
    </source>
</evidence>
<evidence type="ECO:0000256" key="16">
    <source>
        <dbReference type="ARBA" id="ARBA00048757"/>
    </source>
</evidence>
<evidence type="ECO:0000259" key="19">
    <source>
        <dbReference type="Pfam" id="PF01058"/>
    </source>
</evidence>
<gene>
    <name evidence="21" type="ORF">SAMN04488105_105165</name>
</gene>
<dbReference type="Gene3D" id="4.10.480.10">
    <property type="entry name" value="Cytochrome-c3 hydrogenase, C-terminal domain"/>
    <property type="match status" value="1"/>
</dbReference>
<dbReference type="AlphaFoldDB" id="A0A1G7E7D8"/>
<name>A0A1G7E7D8_9RHOB</name>
<evidence type="ECO:0000256" key="1">
    <source>
        <dbReference type="ARBA" id="ARBA00001927"/>
    </source>
</evidence>
<dbReference type="SUPFAM" id="SSF56770">
    <property type="entry name" value="HydA/Nqo6-like"/>
    <property type="match status" value="1"/>
</dbReference>
<evidence type="ECO:0000256" key="4">
    <source>
        <dbReference type="ARBA" id="ARBA00006605"/>
    </source>
</evidence>
<evidence type="ECO:0000256" key="9">
    <source>
        <dbReference type="ARBA" id="ARBA00022723"/>
    </source>
</evidence>
<evidence type="ECO:0000313" key="21">
    <source>
        <dbReference type="EMBL" id="SDE59396.1"/>
    </source>
</evidence>
<accession>A0A1G7E7D8</accession>
<feature type="binding site" evidence="17">
    <location>
        <position position="114"/>
    </location>
    <ligand>
        <name>[4Fe-4S] cluster</name>
        <dbReference type="ChEBI" id="CHEBI:49883"/>
        <label>1</label>
    </ligand>
</feature>
<evidence type="ECO:0000256" key="5">
    <source>
        <dbReference type="ARBA" id="ARBA00011771"/>
    </source>
</evidence>
<organism evidence="21 22">
    <name type="scientific">Salipiger thiooxidans</name>
    <dbReference type="NCBI Taxonomy" id="282683"/>
    <lineage>
        <taxon>Bacteria</taxon>
        <taxon>Pseudomonadati</taxon>
        <taxon>Pseudomonadota</taxon>
        <taxon>Alphaproteobacteria</taxon>
        <taxon>Rhodobacterales</taxon>
        <taxon>Roseobacteraceae</taxon>
        <taxon>Salipiger</taxon>
    </lineage>
</organism>
<comment type="subcellular location">
    <subcellularLocation>
        <location evidence="3">Cell envelope</location>
    </subcellularLocation>
</comment>
<keyword evidence="14" id="KW-0472">Membrane</keyword>
<dbReference type="PIRSF" id="PIRSF000310">
    <property type="entry name" value="NiFe_hyd_ssu"/>
    <property type="match status" value="1"/>
</dbReference>
<comment type="subunit">
    <text evidence="5">Heterodimer of a large and a small subunit.</text>
</comment>
<feature type="binding site" evidence="17">
    <location>
        <position position="224"/>
    </location>
    <ligand>
        <name>[4Fe-4S] cluster</name>
        <dbReference type="ChEBI" id="CHEBI:49883"/>
        <label>2</label>
    </ligand>
</feature>
<dbReference type="EMBL" id="FNAV01000005">
    <property type="protein sequence ID" value="SDE59396.1"/>
    <property type="molecule type" value="Genomic_DNA"/>
</dbReference>
<feature type="compositionally biased region" description="Basic and acidic residues" evidence="18">
    <location>
        <begin position="308"/>
        <end position="320"/>
    </location>
</feature>
<evidence type="ECO:0000256" key="14">
    <source>
        <dbReference type="ARBA" id="ARBA00023136"/>
    </source>
</evidence>
<evidence type="ECO:0000256" key="10">
    <source>
        <dbReference type="ARBA" id="ARBA00022729"/>
    </source>
</evidence>
<keyword evidence="13 17" id="KW-0411">Iron-sulfur</keyword>
<evidence type="ECO:0000256" key="12">
    <source>
        <dbReference type="ARBA" id="ARBA00023004"/>
    </source>
</evidence>
<dbReference type="PANTHER" id="PTHR30013:SF5">
    <property type="entry name" value="HYDROGENASE SMALL SUBUNIT"/>
    <property type="match status" value="1"/>
</dbReference>
<dbReference type="GO" id="GO:0009061">
    <property type="term" value="P:anaerobic respiration"/>
    <property type="evidence" value="ECO:0007669"/>
    <property type="project" value="TreeGrafter"/>
</dbReference>
<dbReference type="GO" id="GO:0051539">
    <property type="term" value="F:4 iron, 4 sulfur cluster binding"/>
    <property type="evidence" value="ECO:0007669"/>
    <property type="project" value="UniProtKB-KW"/>
</dbReference>
<dbReference type="OrthoDB" id="9766729at2"/>